<dbReference type="EMBL" id="QJNU01000076">
    <property type="protein sequence ID" value="RYP07975.1"/>
    <property type="molecule type" value="Genomic_DNA"/>
</dbReference>
<gene>
    <name evidence="5" type="ORF">DL764_002181</name>
</gene>
<keyword evidence="4" id="KW-0812">Transmembrane</keyword>
<dbReference type="PANTHER" id="PTHR43618:SF18">
    <property type="entry name" value="SHORT CHAIN DEHYDROGENASE_REDUCTASE FAMILY (AFU_ORTHOLOGUE AFUA_5G12480)"/>
    <property type="match status" value="1"/>
</dbReference>
<evidence type="ECO:0000256" key="3">
    <source>
        <dbReference type="ARBA" id="ARBA00023002"/>
    </source>
</evidence>
<feature type="transmembrane region" description="Helical" evidence="4">
    <location>
        <begin position="12"/>
        <end position="36"/>
    </location>
</feature>
<dbReference type="InterPro" id="IPR052178">
    <property type="entry name" value="Sec_Metab_Biosynth_SDR"/>
</dbReference>
<keyword evidence="4" id="KW-0472">Membrane</keyword>
<keyword evidence="2" id="KW-0521">NADP</keyword>
<evidence type="ECO:0000256" key="4">
    <source>
        <dbReference type="SAM" id="Phobius"/>
    </source>
</evidence>
<dbReference type="InterPro" id="IPR002347">
    <property type="entry name" value="SDR_fam"/>
</dbReference>
<name>A0A4Q4TLI8_9PEZI</name>
<accession>A0A4Q4TLI8</accession>
<comment type="similarity">
    <text evidence="1">Belongs to the short-chain dehydrogenases/reductases (SDR) family.</text>
</comment>
<dbReference type="PROSITE" id="PS00061">
    <property type="entry name" value="ADH_SHORT"/>
    <property type="match status" value="1"/>
</dbReference>
<comment type="caution">
    <text evidence="5">The sequence shown here is derived from an EMBL/GenBank/DDBJ whole genome shotgun (WGS) entry which is preliminary data.</text>
</comment>
<dbReference type="Gene3D" id="3.40.50.720">
    <property type="entry name" value="NAD(P)-binding Rossmann-like Domain"/>
    <property type="match status" value="1"/>
</dbReference>
<dbReference type="InterPro" id="IPR036291">
    <property type="entry name" value="NAD(P)-bd_dom_sf"/>
</dbReference>
<dbReference type="Pfam" id="PF00106">
    <property type="entry name" value="adh_short"/>
    <property type="match status" value="1"/>
</dbReference>
<dbReference type="OrthoDB" id="2962696at2759"/>
<dbReference type="AlphaFoldDB" id="A0A4Q4TLI8"/>
<dbReference type="GO" id="GO:0016491">
    <property type="term" value="F:oxidoreductase activity"/>
    <property type="evidence" value="ECO:0007669"/>
    <property type="project" value="UniProtKB-KW"/>
</dbReference>
<evidence type="ECO:0000313" key="6">
    <source>
        <dbReference type="Proteomes" id="UP000293360"/>
    </source>
</evidence>
<evidence type="ECO:0000256" key="1">
    <source>
        <dbReference type="ARBA" id="ARBA00006484"/>
    </source>
</evidence>
<dbReference type="Pfam" id="PF13561">
    <property type="entry name" value="adh_short_C2"/>
    <property type="match status" value="1"/>
</dbReference>
<sequence length="294" mass="30837">MDTASIFRVDGIVAAITGGATGIGLMMAKALTGAGAKKVYLLGRRKAVVESSAATNPAFIPVICDINSKESLKSAVDFIAEDTGYINLYVANSGIIGPYNSFNPDLTIQELRKNLFDDVSMEAFTEAFHVNVTATYFSFMAFLELLDAGNKNALKGGFGAPVQGGSNTVPLIPSQIVVTGSLSGYSRDRMSAPAYSGSKSAIGHLTKHASSNLARYGIRVNALTPGYLAAGLLAGRDPSTESPDSFPFIPSRRFGGDEEMGGSLLYLASRAGSYCNGLILVNDGGRLSVTISDY</sequence>
<keyword evidence="3" id="KW-0560">Oxidoreductase</keyword>
<keyword evidence="6" id="KW-1185">Reference proteome</keyword>
<evidence type="ECO:0000256" key="2">
    <source>
        <dbReference type="ARBA" id="ARBA00022857"/>
    </source>
</evidence>
<dbReference type="Proteomes" id="UP000293360">
    <property type="component" value="Unassembled WGS sequence"/>
</dbReference>
<dbReference type="PRINTS" id="PR00081">
    <property type="entry name" value="GDHRDH"/>
</dbReference>
<dbReference type="STRING" id="155417.A0A4Q4TLI8"/>
<organism evidence="5 6">
    <name type="scientific">Monosporascus ibericus</name>
    <dbReference type="NCBI Taxonomy" id="155417"/>
    <lineage>
        <taxon>Eukaryota</taxon>
        <taxon>Fungi</taxon>
        <taxon>Dikarya</taxon>
        <taxon>Ascomycota</taxon>
        <taxon>Pezizomycotina</taxon>
        <taxon>Sordariomycetes</taxon>
        <taxon>Xylariomycetidae</taxon>
        <taxon>Xylariales</taxon>
        <taxon>Xylariales incertae sedis</taxon>
        <taxon>Monosporascus</taxon>
    </lineage>
</organism>
<keyword evidence="4" id="KW-1133">Transmembrane helix</keyword>
<dbReference type="PANTHER" id="PTHR43618">
    <property type="entry name" value="7-ALPHA-HYDROXYSTEROID DEHYDROGENASE"/>
    <property type="match status" value="1"/>
</dbReference>
<proteinExistence type="inferred from homology"/>
<dbReference type="SUPFAM" id="SSF51735">
    <property type="entry name" value="NAD(P)-binding Rossmann-fold domains"/>
    <property type="match status" value="1"/>
</dbReference>
<reference evidence="5 6" key="1">
    <citation type="submission" date="2018-06" db="EMBL/GenBank/DDBJ databases">
        <title>Complete Genomes of Monosporascus.</title>
        <authorList>
            <person name="Robinson A.J."/>
            <person name="Natvig D.O."/>
        </authorList>
    </citation>
    <scope>NUCLEOTIDE SEQUENCE [LARGE SCALE GENOMIC DNA]</scope>
    <source>
        <strain evidence="5 6">CBS 110550</strain>
    </source>
</reference>
<dbReference type="InterPro" id="IPR020904">
    <property type="entry name" value="Sc_DH/Rdtase_CS"/>
</dbReference>
<protein>
    <submittedName>
        <fullName evidence="5">Uncharacterized protein</fullName>
    </submittedName>
</protein>
<evidence type="ECO:0000313" key="5">
    <source>
        <dbReference type="EMBL" id="RYP07975.1"/>
    </source>
</evidence>